<reference evidence="3 4" key="1">
    <citation type="submission" date="2018-01" db="EMBL/GenBank/DDBJ databases">
        <title>Whole genome sequencing of Histamine producing bacteria.</title>
        <authorList>
            <person name="Butler K."/>
        </authorList>
    </citation>
    <scope>NUCLEOTIDE SEQUENCE [LARGE SCALE GENOMIC DNA]</scope>
    <source>
        <strain evidence="3 4">A6-1</strain>
    </source>
</reference>
<dbReference type="PANTHER" id="PTHR33525">
    <property type="match status" value="1"/>
</dbReference>
<dbReference type="Proteomes" id="UP000240989">
    <property type="component" value="Unassembled WGS sequence"/>
</dbReference>
<feature type="domain" description="HDOD" evidence="2">
    <location>
        <begin position="200"/>
        <end position="387"/>
    </location>
</feature>
<proteinExistence type="predicted"/>
<dbReference type="InterPro" id="IPR014408">
    <property type="entry name" value="dGMP_Pdiesterase_EAL/HD-GYP"/>
</dbReference>
<dbReference type="PROSITE" id="PS51833">
    <property type="entry name" value="HDOD"/>
    <property type="match status" value="1"/>
</dbReference>
<dbReference type="InterPro" id="IPR001633">
    <property type="entry name" value="EAL_dom"/>
</dbReference>
<dbReference type="SUPFAM" id="SSF109604">
    <property type="entry name" value="HD-domain/PDEase-like"/>
    <property type="match status" value="1"/>
</dbReference>
<dbReference type="SUPFAM" id="SSF141868">
    <property type="entry name" value="EAL domain-like"/>
    <property type="match status" value="1"/>
</dbReference>
<dbReference type="InterPro" id="IPR013976">
    <property type="entry name" value="HDOD"/>
</dbReference>
<name>A0ABX5H957_PHOAN</name>
<dbReference type="Gene3D" id="3.20.20.450">
    <property type="entry name" value="EAL domain"/>
    <property type="match status" value="1"/>
</dbReference>
<evidence type="ECO:0000259" key="2">
    <source>
        <dbReference type="PROSITE" id="PS51833"/>
    </source>
</evidence>
<comment type="caution">
    <text evidence="3">The sequence shown here is derived from an EMBL/GenBank/DDBJ whole genome shotgun (WGS) entry which is preliminary data.</text>
</comment>
<evidence type="ECO:0000313" key="3">
    <source>
        <dbReference type="EMBL" id="PSX12625.1"/>
    </source>
</evidence>
<dbReference type="Pfam" id="PF08668">
    <property type="entry name" value="HDOD"/>
    <property type="match status" value="1"/>
</dbReference>
<sequence length="408" mass="47091">MFSYIARQPILNRNKQTIGYELLFRDGPDNCFPNIGDEQATNRLLNDNFFSSAGEAQLTSGKRAFVNFPYSSIVSGTPLLFPKQSFIIEILENCEPTDELFEAVKKLHQRGYTLALDDFIPNKQWTRFFPYIHIIKFDIRIISIEKAARFIQFYKEKTKLRFLAEKVETQEEYQQAYDAGFDLFQGFFFSKPEMIQRKSLKPSSLTTLRLFKEICATDVDFDKIEEIIATDLTLSYKLLRHVNALTSMRSKPVTSFKQALIFLGEDQLRRFVTFVATSHAVEKKPQSLYNLSLQRAHFCEQLYRTRVPKDNGNQAFLTGLFSLLDSLLDQPLEELIELLPLSEQVKLALTKRAGPLGAILNLTDAYDQANWPLVRKYSTALKINESSIADYYLESVKWSTEYEKTSAK</sequence>
<gene>
    <name evidence="3" type="ORF">C0W27_01050</name>
</gene>
<dbReference type="Pfam" id="PF00563">
    <property type="entry name" value="EAL"/>
    <property type="match status" value="1"/>
</dbReference>
<dbReference type="InterPro" id="IPR035919">
    <property type="entry name" value="EAL_sf"/>
</dbReference>
<dbReference type="Gene3D" id="1.10.3210.10">
    <property type="entry name" value="Hypothetical protein af1432"/>
    <property type="match status" value="1"/>
</dbReference>
<dbReference type="RefSeq" id="WP_005370636.1">
    <property type="nucleotide sequence ID" value="NZ_JAKJTG010000009.1"/>
</dbReference>
<feature type="domain" description="EAL" evidence="1">
    <location>
        <begin position="1"/>
        <end position="206"/>
    </location>
</feature>
<evidence type="ECO:0000259" key="1">
    <source>
        <dbReference type="PROSITE" id="PS50883"/>
    </source>
</evidence>
<dbReference type="PIRSF" id="PIRSF003180">
    <property type="entry name" value="DiGMPpdiest_YuxH"/>
    <property type="match status" value="1"/>
</dbReference>
<dbReference type="PANTHER" id="PTHR33525:SF4">
    <property type="entry name" value="CYCLIC DI-GMP PHOSPHODIESTERASE CDGJ"/>
    <property type="match status" value="1"/>
</dbReference>
<keyword evidence="4" id="KW-1185">Reference proteome</keyword>
<dbReference type="SMART" id="SM00052">
    <property type="entry name" value="EAL"/>
    <property type="match status" value="1"/>
</dbReference>
<protein>
    <submittedName>
        <fullName evidence="3">HDOD domain-containing protein</fullName>
    </submittedName>
</protein>
<organism evidence="3 4">
    <name type="scientific">Photobacterium angustum</name>
    <dbReference type="NCBI Taxonomy" id="661"/>
    <lineage>
        <taxon>Bacteria</taxon>
        <taxon>Pseudomonadati</taxon>
        <taxon>Pseudomonadota</taxon>
        <taxon>Gammaproteobacteria</taxon>
        <taxon>Vibrionales</taxon>
        <taxon>Vibrionaceae</taxon>
        <taxon>Photobacterium</taxon>
    </lineage>
</organism>
<accession>A0ABX5H957</accession>
<evidence type="ECO:0000313" key="4">
    <source>
        <dbReference type="Proteomes" id="UP000240989"/>
    </source>
</evidence>
<dbReference type="PROSITE" id="PS50883">
    <property type="entry name" value="EAL"/>
    <property type="match status" value="1"/>
</dbReference>
<dbReference type="InterPro" id="IPR052340">
    <property type="entry name" value="RNase_Y/CdgJ"/>
</dbReference>
<dbReference type="EMBL" id="PYOU01000001">
    <property type="protein sequence ID" value="PSX12625.1"/>
    <property type="molecule type" value="Genomic_DNA"/>
</dbReference>